<evidence type="ECO:0000313" key="2">
    <source>
        <dbReference type="Proteomes" id="UP001174136"/>
    </source>
</evidence>
<dbReference type="PANTHER" id="PTHR47331">
    <property type="entry name" value="PHD-TYPE DOMAIN-CONTAINING PROTEIN"/>
    <property type="match status" value="1"/>
</dbReference>
<dbReference type="InterPro" id="IPR008042">
    <property type="entry name" value="Retrotrans_Pao"/>
</dbReference>
<dbReference type="PANTHER" id="PTHR47331:SF6">
    <property type="entry name" value="DOUBLECORTIN DOMAIN-CONTAINING PROTEIN"/>
    <property type="match status" value="1"/>
</dbReference>
<dbReference type="EMBL" id="JAOPHQ010000001">
    <property type="protein sequence ID" value="KAK0156616.1"/>
    <property type="molecule type" value="Genomic_DNA"/>
</dbReference>
<dbReference type="Pfam" id="PF05380">
    <property type="entry name" value="Peptidase_A17"/>
    <property type="match status" value="1"/>
</dbReference>
<dbReference type="AlphaFoldDB" id="A0AA47PA25"/>
<proteinExistence type="predicted"/>
<name>A0AA47PA25_MERPO</name>
<dbReference type="Proteomes" id="UP001174136">
    <property type="component" value="Unassembled WGS sequence"/>
</dbReference>
<keyword evidence="2" id="KW-1185">Reference proteome</keyword>
<evidence type="ECO:0000313" key="1">
    <source>
        <dbReference type="EMBL" id="KAK0156616.1"/>
    </source>
</evidence>
<accession>A0AA47PA25</accession>
<organism evidence="1 2">
    <name type="scientific">Merluccius polli</name>
    <name type="common">Benguela hake</name>
    <name type="synonym">Merluccius cadenati</name>
    <dbReference type="NCBI Taxonomy" id="89951"/>
    <lineage>
        <taxon>Eukaryota</taxon>
        <taxon>Metazoa</taxon>
        <taxon>Chordata</taxon>
        <taxon>Craniata</taxon>
        <taxon>Vertebrata</taxon>
        <taxon>Euteleostomi</taxon>
        <taxon>Actinopterygii</taxon>
        <taxon>Neopterygii</taxon>
        <taxon>Teleostei</taxon>
        <taxon>Neoteleostei</taxon>
        <taxon>Acanthomorphata</taxon>
        <taxon>Zeiogadaria</taxon>
        <taxon>Gadariae</taxon>
        <taxon>Gadiformes</taxon>
        <taxon>Gadoidei</taxon>
        <taxon>Merlucciidae</taxon>
        <taxon>Merluccius</taxon>
    </lineage>
</organism>
<gene>
    <name evidence="1" type="ORF">N1851_000047</name>
</gene>
<sequence>MEAFPSEDHANDLKDLDLGSDVLPTQRSLAKEEKPFTRRGVLSTVNSIYDPLGFIAPVTIQGKAILRELTQDNGDWDSPLPQGMEEMWNTWRSSLKDLTSLQIPRTYSEISPAKGSRRELIVFCDASTKAIGSVAYLKLTDTDRNVHVGFVMGKAQRIRSYSRPEQWQYVSTDVNPADIATRSVTATHLSSTSWFHGPTFLKHPQQAVPEESTFELLNPSLDTEIRPQVSTMKTSILSKQLGSQRFSKFSSWNSLIHAIARLTHIARLFKTCPQTKSRGCKGWHFCHTAISVEELLQAKRTKGEALPKESPLKALDPFIDADGLLRVGGRIREAELQPDEKFPLIIPGKHHIATLLVRHHHQKTQHQG</sequence>
<reference evidence="1" key="1">
    <citation type="journal article" date="2023" name="Front. Mar. Sci.">
        <title>A new Merluccius polli reference genome to investigate the effects of global change in West African waters.</title>
        <authorList>
            <person name="Mateo J.L."/>
            <person name="Blanco-Fernandez C."/>
            <person name="Garcia-Vazquez E."/>
            <person name="Machado-Schiaffino G."/>
        </authorList>
    </citation>
    <scope>NUCLEOTIDE SEQUENCE</scope>
    <source>
        <strain evidence="1">C29</strain>
        <tissue evidence="1">Fin</tissue>
    </source>
</reference>
<protein>
    <submittedName>
        <fullName evidence="1">Uncharacterized protein</fullName>
    </submittedName>
</protein>
<comment type="caution">
    <text evidence="1">The sequence shown here is derived from an EMBL/GenBank/DDBJ whole genome shotgun (WGS) entry which is preliminary data.</text>
</comment>